<dbReference type="PROSITE" id="PS01124">
    <property type="entry name" value="HTH_ARAC_FAMILY_2"/>
    <property type="match status" value="1"/>
</dbReference>
<keyword evidence="1" id="KW-0597">Phosphoprotein</keyword>
<dbReference type="InterPro" id="IPR018062">
    <property type="entry name" value="HTH_AraC-typ_CS"/>
</dbReference>
<dbReference type="EMBL" id="AMCI01001150">
    <property type="protein sequence ID" value="EJX06470.1"/>
    <property type="molecule type" value="Genomic_DNA"/>
</dbReference>
<gene>
    <name evidence="7" type="ORF">EVA_05422</name>
</gene>
<dbReference type="InterPro" id="IPR018060">
    <property type="entry name" value="HTH_AraC"/>
</dbReference>
<evidence type="ECO:0000256" key="3">
    <source>
        <dbReference type="ARBA" id="ARBA00023125"/>
    </source>
</evidence>
<dbReference type="PROSITE" id="PS50110">
    <property type="entry name" value="RESPONSE_REGULATORY"/>
    <property type="match status" value="1"/>
</dbReference>
<dbReference type="SMART" id="SM00342">
    <property type="entry name" value="HTH_ARAC"/>
    <property type="match status" value="1"/>
</dbReference>
<dbReference type="AlphaFoldDB" id="J9GZR6"/>
<comment type="caution">
    <text evidence="7">The sequence shown here is derived from an EMBL/GenBank/DDBJ whole genome shotgun (WGS) entry which is preliminary data.</text>
</comment>
<evidence type="ECO:0000256" key="2">
    <source>
        <dbReference type="ARBA" id="ARBA00023015"/>
    </source>
</evidence>
<organism evidence="7">
    <name type="scientific">gut metagenome</name>
    <dbReference type="NCBI Taxonomy" id="749906"/>
    <lineage>
        <taxon>unclassified sequences</taxon>
        <taxon>metagenomes</taxon>
        <taxon>organismal metagenomes</taxon>
    </lineage>
</organism>
<evidence type="ECO:0000256" key="4">
    <source>
        <dbReference type="ARBA" id="ARBA00023163"/>
    </source>
</evidence>
<keyword evidence="2" id="KW-0805">Transcription regulation</keyword>
<dbReference type="GO" id="GO:0000155">
    <property type="term" value="F:phosphorelay sensor kinase activity"/>
    <property type="evidence" value="ECO:0007669"/>
    <property type="project" value="TreeGrafter"/>
</dbReference>
<dbReference type="SUPFAM" id="SSF46689">
    <property type="entry name" value="Homeodomain-like"/>
    <property type="match status" value="1"/>
</dbReference>
<feature type="domain" description="HTH araC/xylS-type" evidence="5">
    <location>
        <begin position="135"/>
        <end position="235"/>
    </location>
</feature>
<evidence type="ECO:0000256" key="1">
    <source>
        <dbReference type="ARBA" id="ARBA00022553"/>
    </source>
</evidence>
<dbReference type="SUPFAM" id="SSF52172">
    <property type="entry name" value="CheY-like"/>
    <property type="match status" value="1"/>
</dbReference>
<protein>
    <submittedName>
        <fullName evidence="7">Protein containing Signal transduction response regulator, receiver region</fullName>
    </submittedName>
</protein>
<reference evidence="7" key="1">
    <citation type="journal article" date="2012" name="PLoS ONE">
        <title>Gene sets for utilization of primary and secondary nutrition supplies in the distal gut of endangered iberian lynx.</title>
        <authorList>
            <person name="Alcaide M."/>
            <person name="Messina E."/>
            <person name="Richter M."/>
            <person name="Bargiela R."/>
            <person name="Peplies J."/>
            <person name="Huws S.A."/>
            <person name="Newbold C.J."/>
            <person name="Golyshin P.N."/>
            <person name="Simon M.A."/>
            <person name="Lopez G."/>
            <person name="Yakimov M.M."/>
            <person name="Ferrer M."/>
        </authorList>
    </citation>
    <scope>NUCLEOTIDE SEQUENCE</scope>
</reference>
<dbReference type="SMART" id="SM00448">
    <property type="entry name" value="REC"/>
    <property type="match status" value="1"/>
</dbReference>
<keyword evidence="3" id="KW-0238">DNA-binding</keyword>
<dbReference type="Gene3D" id="1.10.10.60">
    <property type="entry name" value="Homeodomain-like"/>
    <property type="match status" value="2"/>
</dbReference>
<proteinExistence type="predicted"/>
<dbReference type="PANTHER" id="PTHR43547">
    <property type="entry name" value="TWO-COMPONENT HISTIDINE KINASE"/>
    <property type="match status" value="1"/>
</dbReference>
<evidence type="ECO:0000259" key="5">
    <source>
        <dbReference type="PROSITE" id="PS01124"/>
    </source>
</evidence>
<dbReference type="CDD" id="cd17574">
    <property type="entry name" value="REC_OmpR"/>
    <property type="match status" value="1"/>
</dbReference>
<dbReference type="Gene3D" id="3.40.50.2300">
    <property type="match status" value="1"/>
</dbReference>
<dbReference type="GO" id="GO:0003700">
    <property type="term" value="F:DNA-binding transcription factor activity"/>
    <property type="evidence" value="ECO:0007669"/>
    <property type="project" value="InterPro"/>
</dbReference>
<dbReference type="PROSITE" id="PS00041">
    <property type="entry name" value="HTH_ARAC_FAMILY_1"/>
    <property type="match status" value="1"/>
</dbReference>
<dbReference type="Pfam" id="PF00072">
    <property type="entry name" value="Response_reg"/>
    <property type="match status" value="1"/>
</dbReference>
<evidence type="ECO:0000259" key="6">
    <source>
        <dbReference type="PROSITE" id="PS50110"/>
    </source>
</evidence>
<feature type="domain" description="Response regulatory" evidence="6">
    <location>
        <begin position="1"/>
        <end position="103"/>
    </location>
</feature>
<dbReference type="InterPro" id="IPR011006">
    <property type="entry name" value="CheY-like_superfamily"/>
</dbReference>
<accession>J9GZR6</accession>
<dbReference type="Pfam" id="PF12833">
    <property type="entry name" value="HTH_18"/>
    <property type="match status" value="1"/>
</dbReference>
<dbReference type="InterPro" id="IPR009057">
    <property type="entry name" value="Homeodomain-like_sf"/>
</dbReference>
<name>J9GZR6_9ZZZZ</name>
<keyword evidence="4" id="KW-0804">Transcription</keyword>
<dbReference type="InterPro" id="IPR001789">
    <property type="entry name" value="Sig_transdc_resp-reg_receiver"/>
</dbReference>
<dbReference type="GO" id="GO:0043565">
    <property type="term" value="F:sequence-specific DNA binding"/>
    <property type="evidence" value="ECO:0007669"/>
    <property type="project" value="InterPro"/>
</dbReference>
<sequence length="265" mass="30222">MLSKIFQNFYTVITAANGKEGLEKVRTETPDIVLSDIIMPEMSGTELCQAIKKDVNFCHIPIVLLTARTSAENIQEGLRMGADDYITKPFNVNILVSRCNNLINNRLMLQEKFSKQQQTNMQMLATNVEEKEFIDKATEIIQRELKNGNFTVDQLAMEMGIARTKLFTKFKSITGQPPGELIMTIRLKHAAYLLQNHPELNISEVSDLCGFNIPKYFSKCFKEKYNMAPMTYRKEYTLNHSVSVSSVSCVSGRERESLNRTLTKQ</sequence>
<evidence type="ECO:0000313" key="7">
    <source>
        <dbReference type="EMBL" id="EJX06470.1"/>
    </source>
</evidence>
<dbReference type="PANTHER" id="PTHR43547:SF2">
    <property type="entry name" value="HYBRID SIGNAL TRANSDUCTION HISTIDINE KINASE C"/>
    <property type="match status" value="1"/>
</dbReference>